<dbReference type="GO" id="GO:0016887">
    <property type="term" value="F:ATP hydrolysis activity"/>
    <property type="evidence" value="ECO:0007669"/>
    <property type="project" value="InterPro"/>
</dbReference>
<evidence type="ECO:0000256" key="4">
    <source>
        <dbReference type="ARBA" id="ARBA00022840"/>
    </source>
</evidence>
<dbReference type="InterPro" id="IPR039421">
    <property type="entry name" value="Type_1_exporter"/>
</dbReference>
<keyword evidence="2 7" id="KW-0812">Transmembrane</keyword>
<dbReference type="PROSITE" id="PS00211">
    <property type="entry name" value="ABC_TRANSPORTER_1"/>
    <property type="match status" value="1"/>
</dbReference>
<evidence type="ECO:0000259" key="8">
    <source>
        <dbReference type="PROSITE" id="PS50893"/>
    </source>
</evidence>
<dbReference type="InterPro" id="IPR017871">
    <property type="entry name" value="ABC_transporter-like_CS"/>
</dbReference>
<dbReference type="Gene3D" id="1.20.1560.10">
    <property type="entry name" value="ABC transporter type 1, transmembrane domain"/>
    <property type="match status" value="1"/>
</dbReference>
<dbReference type="GO" id="GO:0015421">
    <property type="term" value="F:ABC-type oligopeptide transporter activity"/>
    <property type="evidence" value="ECO:0007669"/>
    <property type="project" value="TreeGrafter"/>
</dbReference>
<evidence type="ECO:0000256" key="2">
    <source>
        <dbReference type="ARBA" id="ARBA00022692"/>
    </source>
</evidence>
<evidence type="ECO:0000313" key="10">
    <source>
        <dbReference type="EMBL" id="RBP63865.1"/>
    </source>
</evidence>
<feature type="domain" description="ABC transmembrane type-1" evidence="9">
    <location>
        <begin position="20"/>
        <end position="299"/>
    </location>
</feature>
<dbReference type="PROSITE" id="PS50893">
    <property type="entry name" value="ABC_TRANSPORTER_2"/>
    <property type="match status" value="1"/>
</dbReference>
<dbReference type="PROSITE" id="PS50929">
    <property type="entry name" value="ABC_TM1F"/>
    <property type="match status" value="1"/>
</dbReference>
<comment type="caution">
    <text evidence="10">The sequence shown here is derived from an EMBL/GenBank/DDBJ whole genome shotgun (WGS) entry which is preliminary data.</text>
</comment>
<dbReference type="SUPFAM" id="SSF90123">
    <property type="entry name" value="ABC transporter transmembrane region"/>
    <property type="match status" value="1"/>
</dbReference>
<dbReference type="Pfam" id="PF00664">
    <property type="entry name" value="ABC_membrane"/>
    <property type="match status" value="1"/>
</dbReference>
<organism evidence="10 11">
    <name type="scientific">Alkalibaculum bacchi</name>
    <dbReference type="NCBI Taxonomy" id="645887"/>
    <lineage>
        <taxon>Bacteria</taxon>
        <taxon>Bacillati</taxon>
        <taxon>Bacillota</taxon>
        <taxon>Clostridia</taxon>
        <taxon>Eubacteriales</taxon>
        <taxon>Eubacteriaceae</taxon>
        <taxon>Alkalibaculum</taxon>
    </lineage>
</organism>
<dbReference type="GO" id="GO:0005524">
    <property type="term" value="F:ATP binding"/>
    <property type="evidence" value="ECO:0007669"/>
    <property type="project" value="UniProtKB-KW"/>
</dbReference>
<gene>
    <name evidence="10" type="ORF">DES36_10984</name>
</gene>
<keyword evidence="11" id="KW-1185">Reference proteome</keyword>
<feature type="transmembrane region" description="Helical" evidence="7">
    <location>
        <begin position="244"/>
        <end position="264"/>
    </location>
</feature>
<dbReference type="FunFam" id="3.40.50.300:FF:000218">
    <property type="entry name" value="Multidrug ABC transporter ATP-binding protein"/>
    <property type="match status" value="1"/>
</dbReference>
<dbReference type="AlphaFoldDB" id="A0A366I895"/>
<dbReference type="SMART" id="SM00382">
    <property type="entry name" value="AAA"/>
    <property type="match status" value="1"/>
</dbReference>
<dbReference type="SUPFAM" id="SSF52540">
    <property type="entry name" value="P-loop containing nucleoside triphosphate hydrolases"/>
    <property type="match status" value="1"/>
</dbReference>
<evidence type="ECO:0000256" key="3">
    <source>
        <dbReference type="ARBA" id="ARBA00022741"/>
    </source>
</evidence>
<keyword evidence="3" id="KW-0547">Nucleotide-binding</keyword>
<dbReference type="GO" id="GO:0005886">
    <property type="term" value="C:plasma membrane"/>
    <property type="evidence" value="ECO:0007669"/>
    <property type="project" value="UniProtKB-SubCell"/>
</dbReference>
<dbReference type="PANTHER" id="PTHR43394">
    <property type="entry name" value="ATP-DEPENDENT PERMEASE MDL1, MITOCHONDRIAL"/>
    <property type="match status" value="1"/>
</dbReference>
<comment type="subcellular location">
    <subcellularLocation>
        <location evidence="1">Cell membrane</location>
        <topology evidence="1">Multi-pass membrane protein</topology>
    </subcellularLocation>
</comment>
<dbReference type="CDD" id="cd03251">
    <property type="entry name" value="ABCC_MsbA"/>
    <property type="match status" value="1"/>
</dbReference>
<dbReference type="InterPro" id="IPR036640">
    <property type="entry name" value="ABC1_TM_sf"/>
</dbReference>
<protein>
    <submittedName>
        <fullName evidence="10">ATP-binding cassette subfamily B protein</fullName>
    </submittedName>
</protein>
<evidence type="ECO:0000256" key="6">
    <source>
        <dbReference type="ARBA" id="ARBA00023136"/>
    </source>
</evidence>
<dbReference type="PANTHER" id="PTHR43394:SF1">
    <property type="entry name" value="ATP-BINDING CASSETTE SUB-FAMILY B MEMBER 10, MITOCHONDRIAL"/>
    <property type="match status" value="1"/>
</dbReference>
<feature type="transmembrane region" description="Helical" evidence="7">
    <location>
        <begin position="157"/>
        <end position="173"/>
    </location>
</feature>
<dbReference type="InterPro" id="IPR011527">
    <property type="entry name" value="ABC1_TM_dom"/>
</dbReference>
<evidence type="ECO:0000256" key="1">
    <source>
        <dbReference type="ARBA" id="ARBA00004651"/>
    </source>
</evidence>
<dbReference type="Pfam" id="PF00005">
    <property type="entry name" value="ABC_tran"/>
    <property type="match status" value="1"/>
</dbReference>
<feature type="transmembrane region" description="Helical" evidence="7">
    <location>
        <begin position="20"/>
        <end position="41"/>
    </location>
</feature>
<evidence type="ECO:0000256" key="5">
    <source>
        <dbReference type="ARBA" id="ARBA00022989"/>
    </source>
</evidence>
<dbReference type="InterPro" id="IPR003439">
    <property type="entry name" value="ABC_transporter-like_ATP-bd"/>
</dbReference>
<evidence type="ECO:0000256" key="7">
    <source>
        <dbReference type="SAM" id="Phobius"/>
    </source>
</evidence>
<dbReference type="Proteomes" id="UP000253490">
    <property type="component" value="Unassembled WGS sequence"/>
</dbReference>
<dbReference type="InterPro" id="IPR027417">
    <property type="entry name" value="P-loop_NTPase"/>
</dbReference>
<sequence>MIKKFAKYYRPHMKLFYLDFGCAFIMSLMDLLIPGLIALLIDDAIPNKNLDNLMYISFFILIIYALRYVLNYIVTYWGHVLGVRIESDMRSDLFHHIQKLSFSYFDNTKTGHIMSRLVNDLFDIAEFAHHGPEDIFIASVTLIGTFIIMVLNSWKLALITFSLVPVMIAFTILKNKKMRAAFRESKVRIADINAQIEDSISGIRVVQSFGNENYERDKFEVGNNDYKEIKEDSYKYMGEFHSGIGFFSNILNLVVIFFGGLFVYYDQISMGVFVQFMLYISIFLEPIKRIANLMETFQKAGAGFGRFIQVMNIHPDIVDAPKAKNMGKVKGEITFSNVGFKYNDSEQVLSNINLKIHQGETIALVGPSGAGKTTICSLIPRFYEVTSGKMAIDDMDIRDVTLKSLRENIGIVQQDVFLFAGTISENIRYGDIDATEEDVIRAAKLANAHEFISKLPNGYDTFTGERGVKLSGGQKQRISIARIFLKNPSILILDEATSALDNENERIIQESFELLSKSRTTLVIAHRLATVQNADRIIVLTDEGITEQGTHQELIDLEGVYKSLYDAQKLQ</sequence>
<dbReference type="InterPro" id="IPR003593">
    <property type="entry name" value="AAA+_ATPase"/>
</dbReference>
<dbReference type="CDD" id="cd18549">
    <property type="entry name" value="ABC_6TM_YwjA_like"/>
    <property type="match status" value="1"/>
</dbReference>
<accession>A0A366I895</accession>
<dbReference type="RefSeq" id="WP_113920736.1">
    <property type="nucleotide sequence ID" value="NZ_QNRX01000009.1"/>
</dbReference>
<feature type="domain" description="ABC transporter" evidence="8">
    <location>
        <begin position="333"/>
        <end position="567"/>
    </location>
</feature>
<evidence type="ECO:0000259" key="9">
    <source>
        <dbReference type="PROSITE" id="PS50929"/>
    </source>
</evidence>
<keyword evidence="6 7" id="KW-0472">Membrane</keyword>
<dbReference type="Gene3D" id="3.40.50.300">
    <property type="entry name" value="P-loop containing nucleotide triphosphate hydrolases"/>
    <property type="match status" value="1"/>
</dbReference>
<keyword evidence="4 10" id="KW-0067">ATP-binding</keyword>
<evidence type="ECO:0000313" key="11">
    <source>
        <dbReference type="Proteomes" id="UP000253490"/>
    </source>
</evidence>
<keyword evidence="5 7" id="KW-1133">Transmembrane helix</keyword>
<feature type="transmembrane region" description="Helical" evidence="7">
    <location>
        <begin position="53"/>
        <end position="74"/>
    </location>
</feature>
<reference evidence="10 11" key="1">
    <citation type="submission" date="2018-06" db="EMBL/GenBank/DDBJ databases">
        <title>Genomic Encyclopedia of Type Strains, Phase IV (KMG-IV): sequencing the most valuable type-strain genomes for metagenomic binning, comparative biology and taxonomic classification.</title>
        <authorList>
            <person name="Goeker M."/>
        </authorList>
    </citation>
    <scope>NUCLEOTIDE SEQUENCE [LARGE SCALE GENOMIC DNA]</scope>
    <source>
        <strain evidence="10 11">DSM 22112</strain>
    </source>
</reference>
<dbReference type="EMBL" id="QNRX01000009">
    <property type="protein sequence ID" value="RBP63865.1"/>
    <property type="molecule type" value="Genomic_DNA"/>
</dbReference>
<feature type="transmembrane region" description="Helical" evidence="7">
    <location>
        <begin position="135"/>
        <end position="151"/>
    </location>
</feature>
<dbReference type="OrthoDB" id="9762778at2"/>
<name>A0A366I895_9FIRM</name>
<proteinExistence type="predicted"/>